<evidence type="ECO:0000313" key="2">
    <source>
        <dbReference type="EMBL" id="KAL2330413.1"/>
    </source>
</evidence>
<dbReference type="EMBL" id="JBGMDY010000006">
    <property type="protein sequence ID" value="KAL2330413.1"/>
    <property type="molecule type" value="Genomic_DNA"/>
</dbReference>
<sequence>MRNLRWATRESEVDVLMDEGQLVHLIQVSTCILVLLQVTQLLLFLLISIIGRFAFTGSHQWILLNNLTKDAYPLEITRNSYTSREKHNPQEQATINSIIVAR</sequence>
<reference evidence="2 3" key="1">
    <citation type="submission" date="2024-08" db="EMBL/GenBank/DDBJ databases">
        <title>Insights into the chromosomal genome structure of Flemingia macrophylla.</title>
        <authorList>
            <person name="Ding Y."/>
            <person name="Zhao Y."/>
            <person name="Bi W."/>
            <person name="Wu M."/>
            <person name="Zhao G."/>
            <person name="Gong Y."/>
            <person name="Li W."/>
            <person name="Zhang P."/>
        </authorList>
    </citation>
    <scope>NUCLEOTIDE SEQUENCE [LARGE SCALE GENOMIC DNA]</scope>
    <source>
        <strain evidence="2">DYQJB</strain>
        <tissue evidence="2">Leaf</tissue>
    </source>
</reference>
<keyword evidence="1" id="KW-1133">Transmembrane helix</keyword>
<feature type="transmembrane region" description="Helical" evidence="1">
    <location>
        <begin position="25"/>
        <end position="50"/>
    </location>
</feature>
<keyword evidence="1" id="KW-0472">Membrane</keyword>
<organism evidence="2 3">
    <name type="scientific">Flemingia macrophylla</name>
    <dbReference type="NCBI Taxonomy" id="520843"/>
    <lineage>
        <taxon>Eukaryota</taxon>
        <taxon>Viridiplantae</taxon>
        <taxon>Streptophyta</taxon>
        <taxon>Embryophyta</taxon>
        <taxon>Tracheophyta</taxon>
        <taxon>Spermatophyta</taxon>
        <taxon>Magnoliopsida</taxon>
        <taxon>eudicotyledons</taxon>
        <taxon>Gunneridae</taxon>
        <taxon>Pentapetalae</taxon>
        <taxon>rosids</taxon>
        <taxon>fabids</taxon>
        <taxon>Fabales</taxon>
        <taxon>Fabaceae</taxon>
        <taxon>Papilionoideae</taxon>
        <taxon>50 kb inversion clade</taxon>
        <taxon>NPAAA clade</taxon>
        <taxon>indigoferoid/millettioid clade</taxon>
        <taxon>Phaseoleae</taxon>
        <taxon>Flemingia</taxon>
    </lineage>
</organism>
<keyword evidence="3" id="KW-1185">Reference proteome</keyword>
<gene>
    <name evidence="2" type="ORF">Fmac_017994</name>
</gene>
<dbReference type="Proteomes" id="UP001603857">
    <property type="component" value="Unassembled WGS sequence"/>
</dbReference>
<evidence type="ECO:0000256" key="1">
    <source>
        <dbReference type="SAM" id="Phobius"/>
    </source>
</evidence>
<accession>A0ABD1M3N7</accession>
<dbReference type="AlphaFoldDB" id="A0ABD1M3N7"/>
<protein>
    <submittedName>
        <fullName evidence="2">Uncharacterized protein</fullName>
    </submittedName>
</protein>
<keyword evidence="1" id="KW-0812">Transmembrane</keyword>
<evidence type="ECO:0000313" key="3">
    <source>
        <dbReference type="Proteomes" id="UP001603857"/>
    </source>
</evidence>
<name>A0ABD1M3N7_9FABA</name>
<proteinExistence type="predicted"/>
<comment type="caution">
    <text evidence="2">The sequence shown here is derived from an EMBL/GenBank/DDBJ whole genome shotgun (WGS) entry which is preliminary data.</text>
</comment>